<keyword evidence="1" id="KW-0472">Membrane</keyword>
<sequence length="499" mass="58111">MKLDFSIPQRQSKLGISILFLDSVQRLLRASIGLFVVFAFNFQKYSGKLIWMGFIILALSILGTFIRYWYFTFQIDFSSKELIIQKGFLKKSRISIQLHKIQQINLNQSLLHKIFQLYEVKVDTAGSGKKEVEIKAISSAVANQLKEVIEVLNEQETSVVTETIQTETIPSKSIKIDFLTLVKTGITSKYVETFGWLFLVLNTLWENGKQIHLEDKIDTNAVERYFDYNSVLLSVITGFIFIFILIITINLVRTIVRYFNFEISKTKHSLLLSFGLFTTRKTIINPIKVQVFKISQNYFQEKLDINNIRIEQASSDENNKQKRKDRIEIPGCSEAVKKQLFDFIYNKSISNEAVYFPSIRKFWVRSIFMVLLPILSVLLGNYFTDFLIWNKLLILVLLYGIIGVFSCWRLYKNYKLMVTSQFIMVQSGFWDIDTAIIEPYKIQAITTSQLFWQKRMNIGSVYLHTAGGHISFTTGFYSEITTLCNQWLYQVETSTKKWM</sequence>
<dbReference type="InterPro" id="IPR014529">
    <property type="entry name" value="UCP026631"/>
</dbReference>
<dbReference type="InterPro" id="IPR005182">
    <property type="entry name" value="YdbS-like_PH"/>
</dbReference>
<reference evidence="4" key="1">
    <citation type="journal article" date="2019" name="Int. J. Syst. Evol. Microbiol.">
        <title>The Global Catalogue of Microorganisms (GCM) 10K type strain sequencing project: providing services to taxonomists for standard genome sequencing and annotation.</title>
        <authorList>
            <consortium name="The Broad Institute Genomics Platform"/>
            <consortium name="The Broad Institute Genome Sequencing Center for Infectious Disease"/>
            <person name="Wu L."/>
            <person name="Ma J."/>
        </authorList>
    </citation>
    <scope>NUCLEOTIDE SEQUENCE [LARGE SCALE GENOMIC DNA]</scope>
    <source>
        <strain evidence="4">KCTC 22671</strain>
    </source>
</reference>
<feature type="domain" description="YdbS-like PH" evidence="2">
    <location>
        <begin position="411"/>
        <end position="469"/>
    </location>
</feature>
<gene>
    <name evidence="3" type="ORF">ACFS5J_04775</name>
</gene>
<dbReference type="EMBL" id="JBHUPC010000012">
    <property type="protein sequence ID" value="MFD2891324.1"/>
    <property type="molecule type" value="Genomic_DNA"/>
</dbReference>
<evidence type="ECO:0000256" key="1">
    <source>
        <dbReference type="SAM" id="Phobius"/>
    </source>
</evidence>
<dbReference type="Proteomes" id="UP001597534">
    <property type="component" value="Unassembled WGS sequence"/>
</dbReference>
<dbReference type="PIRSF" id="PIRSF026631">
    <property type="entry name" value="UCP026631"/>
    <property type="match status" value="1"/>
</dbReference>
<dbReference type="PANTHER" id="PTHR34473:SF2">
    <property type="entry name" value="UPF0699 TRANSMEMBRANE PROTEIN YDBT"/>
    <property type="match status" value="1"/>
</dbReference>
<feature type="transmembrane region" description="Helical" evidence="1">
    <location>
        <begin position="388"/>
        <end position="411"/>
    </location>
</feature>
<feature type="domain" description="YdbS-like PH" evidence="2">
    <location>
        <begin position="70"/>
        <end position="147"/>
    </location>
</feature>
<keyword evidence="1" id="KW-0812">Transmembrane</keyword>
<organism evidence="3 4">
    <name type="scientific">Flavobacterium chuncheonense</name>
    <dbReference type="NCBI Taxonomy" id="2026653"/>
    <lineage>
        <taxon>Bacteria</taxon>
        <taxon>Pseudomonadati</taxon>
        <taxon>Bacteroidota</taxon>
        <taxon>Flavobacteriia</taxon>
        <taxon>Flavobacteriales</taxon>
        <taxon>Flavobacteriaceae</taxon>
        <taxon>Flavobacterium</taxon>
    </lineage>
</organism>
<proteinExistence type="predicted"/>
<dbReference type="Pfam" id="PF03703">
    <property type="entry name" value="bPH_2"/>
    <property type="match status" value="3"/>
</dbReference>
<keyword evidence="4" id="KW-1185">Reference proteome</keyword>
<dbReference type="PANTHER" id="PTHR34473">
    <property type="entry name" value="UPF0699 TRANSMEMBRANE PROTEIN YDBS"/>
    <property type="match status" value="1"/>
</dbReference>
<comment type="caution">
    <text evidence="3">The sequence shown here is derived from an EMBL/GenBank/DDBJ whole genome shotgun (WGS) entry which is preliminary data.</text>
</comment>
<dbReference type="RefSeq" id="WP_379810895.1">
    <property type="nucleotide sequence ID" value="NZ_JBHUPC010000012.1"/>
</dbReference>
<protein>
    <submittedName>
        <fullName evidence="3">PH domain-containing protein</fullName>
    </submittedName>
</protein>
<feature type="domain" description="YdbS-like PH" evidence="2">
    <location>
        <begin position="258"/>
        <end position="343"/>
    </location>
</feature>
<evidence type="ECO:0000259" key="2">
    <source>
        <dbReference type="Pfam" id="PF03703"/>
    </source>
</evidence>
<feature type="transmembrane region" description="Helical" evidence="1">
    <location>
        <begin position="362"/>
        <end position="382"/>
    </location>
</feature>
<feature type="transmembrane region" description="Helical" evidence="1">
    <location>
        <begin position="231"/>
        <end position="252"/>
    </location>
</feature>
<evidence type="ECO:0000313" key="3">
    <source>
        <dbReference type="EMBL" id="MFD2891324.1"/>
    </source>
</evidence>
<evidence type="ECO:0000313" key="4">
    <source>
        <dbReference type="Proteomes" id="UP001597534"/>
    </source>
</evidence>
<name>A0ABW5YLM9_9FLAO</name>
<keyword evidence="1" id="KW-1133">Transmembrane helix</keyword>
<accession>A0ABW5YLM9</accession>
<feature type="transmembrane region" description="Helical" evidence="1">
    <location>
        <begin position="49"/>
        <end position="70"/>
    </location>
</feature>